<name>A0AAU1UFT5_9ACTN</name>
<keyword evidence="1" id="KW-1133">Transmembrane helix</keyword>
<keyword evidence="1" id="KW-0472">Membrane</keyword>
<accession>A0AAU1UFT5</accession>
<dbReference type="EMBL" id="CP108195">
    <property type="protein sequence ID" value="WTS15410.1"/>
    <property type="molecule type" value="Genomic_DNA"/>
</dbReference>
<dbReference type="Pfam" id="PF10092">
    <property type="entry name" value="DUF2330"/>
    <property type="match status" value="1"/>
</dbReference>
<feature type="transmembrane region" description="Helical" evidence="1">
    <location>
        <begin position="327"/>
        <end position="348"/>
    </location>
</feature>
<gene>
    <name evidence="3" type="ORF">OHU69_32870</name>
</gene>
<feature type="signal peptide" evidence="2">
    <location>
        <begin position="1"/>
        <end position="26"/>
    </location>
</feature>
<dbReference type="AlphaFoldDB" id="A0AAU1UFT5"/>
<evidence type="ECO:0000313" key="3">
    <source>
        <dbReference type="EMBL" id="WTS15410.1"/>
    </source>
</evidence>
<keyword evidence="2" id="KW-0732">Signal</keyword>
<feature type="chain" id="PRO_5043793526" evidence="2">
    <location>
        <begin position="27"/>
        <end position="369"/>
    </location>
</feature>
<protein>
    <submittedName>
        <fullName evidence="3">DUF2330 domain-containing protein</fullName>
    </submittedName>
</protein>
<keyword evidence="1" id="KW-0812">Transmembrane</keyword>
<evidence type="ECO:0000256" key="1">
    <source>
        <dbReference type="SAM" id="Phobius"/>
    </source>
</evidence>
<proteinExistence type="predicted"/>
<dbReference type="InterPro" id="IPR019283">
    <property type="entry name" value="DUF2330"/>
</dbReference>
<organism evidence="3">
    <name type="scientific">Streptomyces sp. NBC_00119</name>
    <dbReference type="NCBI Taxonomy" id="2975659"/>
    <lineage>
        <taxon>Bacteria</taxon>
        <taxon>Bacillati</taxon>
        <taxon>Actinomycetota</taxon>
        <taxon>Actinomycetes</taxon>
        <taxon>Kitasatosporales</taxon>
        <taxon>Streptomycetaceae</taxon>
        <taxon>Streptomyces</taxon>
    </lineage>
</organism>
<evidence type="ECO:0000256" key="2">
    <source>
        <dbReference type="SAM" id="SignalP"/>
    </source>
</evidence>
<sequence>MRARALLTALALMAFQVAALVSPAYACGCGAMVPHAGTDLTVYDETSAVRWDGRSEQIVMSLSVSGNVRDAAWIMPVPHRASVEPGDPGLFSQLSEVTAPVERTRHHFWPGADDWPFDGGNGDGASAGAPAPGGPVEVVGREHLGPFDVARLTATDPDALADWLDKNGFQLPDRLGTALRPYVDKGWEYVAIRLAPADGDSVLGGALDPLHLTFASDRLVYPMRLSKLARTEQHLRLYVLAAHRMEPRSTIGGGTPQVTYAGRVPAKSGGPLPEFASGERYLTALTQDFPQPSRIYDDHELRRTASDATHRTVVWDDELLTAGGVPVWLLTVPLPLALLLTAAAVLWFRRRSRRPVPPPPPVHAPPPLG</sequence>
<reference evidence="3" key="1">
    <citation type="submission" date="2022-10" db="EMBL/GenBank/DDBJ databases">
        <title>The complete genomes of actinobacterial strains from the NBC collection.</title>
        <authorList>
            <person name="Joergensen T.S."/>
            <person name="Alvarez Arevalo M."/>
            <person name="Sterndorff E.B."/>
            <person name="Faurdal D."/>
            <person name="Vuksanovic O."/>
            <person name="Mourched A.-S."/>
            <person name="Charusanti P."/>
            <person name="Shaw S."/>
            <person name="Blin K."/>
            <person name="Weber T."/>
        </authorList>
    </citation>
    <scope>NUCLEOTIDE SEQUENCE</scope>
    <source>
        <strain evidence="3">NBC_00119</strain>
    </source>
</reference>